<dbReference type="Proteomes" id="UP001501599">
    <property type="component" value="Unassembled WGS sequence"/>
</dbReference>
<dbReference type="PRINTS" id="PR00368">
    <property type="entry name" value="FADPNR"/>
</dbReference>
<dbReference type="RefSeq" id="WP_344343586.1">
    <property type="nucleotide sequence ID" value="NZ_BAAAQT010000006.1"/>
</dbReference>
<evidence type="ECO:0000256" key="1">
    <source>
        <dbReference type="ARBA" id="ARBA00022630"/>
    </source>
</evidence>
<dbReference type="PRINTS" id="PR00469">
    <property type="entry name" value="PNDRDTASEII"/>
</dbReference>
<feature type="domain" description="Methyltransferase" evidence="5">
    <location>
        <begin position="356"/>
        <end position="432"/>
    </location>
</feature>
<evidence type="ECO:0000256" key="2">
    <source>
        <dbReference type="ARBA" id="ARBA00023002"/>
    </source>
</evidence>
<dbReference type="InterPro" id="IPR023753">
    <property type="entry name" value="FAD/NAD-binding_dom"/>
</dbReference>
<dbReference type="Gene3D" id="3.40.50.150">
    <property type="entry name" value="Vaccinia Virus protein VP39"/>
    <property type="match status" value="1"/>
</dbReference>
<dbReference type="CDD" id="cd02440">
    <property type="entry name" value="AdoMet_MTases"/>
    <property type="match status" value="1"/>
</dbReference>
<dbReference type="Gene3D" id="3.50.50.60">
    <property type="entry name" value="FAD/NAD(P)-binding domain"/>
    <property type="match status" value="2"/>
</dbReference>
<keyword evidence="7" id="KW-1185">Reference proteome</keyword>
<keyword evidence="2" id="KW-0560">Oxidoreductase</keyword>
<keyword evidence="1" id="KW-0285">Flavoprotein</keyword>
<proteinExistence type="predicted"/>
<accession>A0ABP5MP07</accession>
<name>A0ABP5MP07_9MICO</name>
<feature type="domain" description="FAD/NAD(P)-binding" evidence="4">
    <location>
        <begin position="5"/>
        <end position="285"/>
    </location>
</feature>
<organism evidence="6 7">
    <name type="scientific">Agrococcus versicolor</name>
    <dbReference type="NCBI Taxonomy" id="501482"/>
    <lineage>
        <taxon>Bacteria</taxon>
        <taxon>Bacillati</taxon>
        <taxon>Actinomycetota</taxon>
        <taxon>Actinomycetes</taxon>
        <taxon>Micrococcales</taxon>
        <taxon>Microbacteriaceae</taxon>
        <taxon>Agrococcus</taxon>
    </lineage>
</organism>
<dbReference type="InterPro" id="IPR036188">
    <property type="entry name" value="FAD/NAD-bd_sf"/>
</dbReference>
<gene>
    <name evidence="6" type="ORF">GCM10009846_22260</name>
</gene>
<evidence type="ECO:0000256" key="3">
    <source>
        <dbReference type="ARBA" id="ARBA00048132"/>
    </source>
</evidence>
<dbReference type="PANTHER" id="PTHR48105">
    <property type="entry name" value="THIOREDOXIN REDUCTASE 1-RELATED-RELATED"/>
    <property type="match status" value="1"/>
</dbReference>
<dbReference type="SUPFAM" id="SSF51905">
    <property type="entry name" value="FAD/NAD(P)-binding domain"/>
    <property type="match status" value="1"/>
</dbReference>
<dbReference type="InterPro" id="IPR050097">
    <property type="entry name" value="Ferredoxin-NADP_redctase_2"/>
</dbReference>
<protein>
    <submittedName>
        <fullName evidence="6">NAD(P)/FAD-dependent oxidoreductase</fullName>
    </submittedName>
</protein>
<evidence type="ECO:0000259" key="4">
    <source>
        <dbReference type="Pfam" id="PF07992"/>
    </source>
</evidence>
<evidence type="ECO:0000313" key="7">
    <source>
        <dbReference type="Proteomes" id="UP001501599"/>
    </source>
</evidence>
<dbReference type="InterPro" id="IPR041698">
    <property type="entry name" value="Methyltransf_25"/>
</dbReference>
<evidence type="ECO:0000259" key="5">
    <source>
        <dbReference type="Pfam" id="PF13649"/>
    </source>
</evidence>
<comment type="catalytic activity">
    <reaction evidence="3">
        <text>[thioredoxin]-dithiol + NADP(+) = [thioredoxin]-disulfide + NADPH + H(+)</text>
        <dbReference type="Rhea" id="RHEA:20345"/>
        <dbReference type="Rhea" id="RHEA-COMP:10698"/>
        <dbReference type="Rhea" id="RHEA-COMP:10700"/>
        <dbReference type="ChEBI" id="CHEBI:15378"/>
        <dbReference type="ChEBI" id="CHEBI:29950"/>
        <dbReference type="ChEBI" id="CHEBI:50058"/>
        <dbReference type="ChEBI" id="CHEBI:57783"/>
        <dbReference type="ChEBI" id="CHEBI:58349"/>
        <dbReference type="EC" id="1.8.1.9"/>
    </reaction>
</comment>
<evidence type="ECO:0000313" key="6">
    <source>
        <dbReference type="EMBL" id="GAA2174824.1"/>
    </source>
</evidence>
<comment type="caution">
    <text evidence="6">The sequence shown here is derived from an EMBL/GenBank/DDBJ whole genome shotgun (WGS) entry which is preliminary data.</text>
</comment>
<dbReference type="SUPFAM" id="SSF53335">
    <property type="entry name" value="S-adenosyl-L-methionine-dependent methyltransferases"/>
    <property type="match status" value="1"/>
</dbReference>
<dbReference type="InterPro" id="IPR029063">
    <property type="entry name" value="SAM-dependent_MTases_sf"/>
</dbReference>
<sequence length="523" mass="53378">MEPRYDALVIGGGTAGLSAALMLGRARRRTLVLDAGSPRNRFAAHMYGVLGHEGIDPASLLARGRDEVAAYGVEVRAGDVVRVEDAPDGVVAMLADGSTVAARGIVLATGVTDALPPIPGLAERWGVTVLHCPYCHGWEVRDRTIGVLATSAASVHQIELLRQWTDDVVAFVHAAGELPADVVARLRARGIRIVRAEVEAVLGEGTAIAAVRTVDGVEHAIDAIFTGGALEPHDGAVADLGLARVDGLAGSVLDVDPRGATSHPRIFAAGNVVVPFGNVPLAMGAGSMAGAGLNATLVAVDAAAAVAALAAESEVAPGVAPAAYWEQRYAARRHWSGHANAVLVDVAGGLTPGVAVDLGCGEGGDVAWLAEQGWSVTGVDVSPTAIARAARTIDRAGLTDRAAVEAADLGAWEAAGDVDLVAASYLQSPVHLDRGAIVRRQAARVVVGGHVLVVAHAATPAWAPAHMHAAGHALPGPDGIVEELALGAGWDVAIAEVRARDVVAPDGSEVTLADAVVLLRRTR</sequence>
<reference evidence="7" key="1">
    <citation type="journal article" date="2019" name="Int. J. Syst. Evol. Microbiol.">
        <title>The Global Catalogue of Microorganisms (GCM) 10K type strain sequencing project: providing services to taxonomists for standard genome sequencing and annotation.</title>
        <authorList>
            <consortium name="The Broad Institute Genomics Platform"/>
            <consortium name="The Broad Institute Genome Sequencing Center for Infectious Disease"/>
            <person name="Wu L."/>
            <person name="Ma J."/>
        </authorList>
    </citation>
    <scope>NUCLEOTIDE SEQUENCE [LARGE SCALE GENOMIC DNA]</scope>
    <source>
        <strain evidence="7">JCM 16026</strain>
    </source>
</reference>
<dbReference type="Pfam" id="PF07992">
    <property type="entry name" value="Pyr_redox_2"/>
    <property type="match status" value="1"/>
</dbReference>
<dbReference type="Pfam" id="PF13649">
    <property type="entry name" value="Methyltransf_25"/>
    <property type="match status" value="1"/>
</dbReference>
<dbReference type="EMBL" id="BAAAQT010000006">
    <property type="protein sequence ID" value="GAA2174824.1"/>
    <property type="molecule type" value="Genomic_DNA"/>
</dbReference>